<dbReference type="RefSeq" id="XP_020427605.1">
    <property type="nucleotide sequence ID" value="XM_020581735.1"/>
</dbReference>
<dbReference type="Pfam" id="PF08616">
    <property type="entry name" value="SPA"/>
    <property type="match status" value="1"/>
</dbReference>
<dbReference type="Proteomes" id="UP000001396">
    <property type="component" value="Unassembled WGS sequence"/>
</dbReference>
<comment type="similarity">
    <text evidence="2">Belongs to the DENND10 family.</text>
</comment>
<dbReference type="FunCoup" id="D3BSK6">
    <property type="interactions" value="16"/>
</dbReference>
<dbReference type="PANTHER" id="PTHR28544">
    <property type="entry name" value="PROTEIN FAM45A-RELATED"/>
    <property type="match status" value="1"/>
</dbReference>
<dbReference type="STRING" id="670386.D3BSK6"/>
<feature type="domain" description="UDENN" evidence="5">
    <location>
        <begin position="1"/>
        <end position="358"/>
    </location>
</feature>
<protein>
    <submittedName>
        <fullName evidence="6">FAM45 family protein</fullName>
    </submittedName>
</protein>
<evidence type="ECO:0000256" key="1">
    <source>
        <dbReference type="ARBA" id="ARBA00004603"/>
    </source>
</evidence>
<dbReference type="PROSITE" id="PS50211">
    <property type="entry name" value="DENN"/>
    <property type="match status" value="1"/>
</dbReference>
<dbReference type="GO" id="GO:0005770">
    <property type="term" value="C:late endosome"/>
    <property type="evidence" value="ECO:0007669"/>
    <property type="project" value="UniProtKB-SubCell"/>
</dbReference>
<reference evidence="6 7" key="1">
    <citation type="journal article" date="2011" name="Genome Res.">
        <title>Phylogeny-wide analysis of social amoeba genomes highlights ancient origins for complex intercellular communication.</title>
        <authorList>
            <person name="Heidel A.J."/>
            <person name="Lawal H.M."/>
            <person name="Felder M."/>
            <person name="Schilde C."/>
            <person name="Helps N.R."/>
            <person name="Tunggal B."/>
            <person name="Rivero F."/>
            <person name="John U."/>
            <person name="Schleicher M."/>
            <person name="Eichinger L."/>
            <person name="Platzer M."/>
            <person name="Noegel A.A."/>
            <person name="Schaap P."/>
            <person name="Gloeckner G."/>
        </authorList>
    </citation>
    <scope>NUCLEOTIDE SEQUENCE [LARGE SCALE GENOMIC DNA]</scope>
    <source>
        <strain evidence="7">ATCC 26659 / Pp 5 / PN500</strain>
    </source>
</reference>
<comment type="subcellular location">
    <subcellularLocation>
        <location evidence="1">Late endosome</location>
    </subcellularLocation>
</comment>
<sequence>MQDISLDDSICIFEKDNSGEVLQTWTYPSVDESLRQVALNRTGLTSNRVNPFTFSKFKNTWIYIYTVSLLNHKDKDASYTPPEPLKHVVAFSICIFRNNFNPEKYASLSQIMSNIYLKLGDPSKLLECQLRAWNKGQFDVGALGKFVDAEFDVRRSYLATSIKDIIKLFQEDIILVWNAMLIKKRVVVYSDKVSSLLKVIRALPLFVFHRQNWSLLRPFVTIDELEIKDLTATGVYCAGFIDSSIKSREDLYDILIDVNSKEVTVASHAKDQFVLGSFHKDILKTLIESADNEEINDQTLIKLLTQKIKDLLGKLESLKVEVDGKSIVTLESLQERKLPAGMDKFLFNVATAEGINER</sequence>
<accession>D3BSK6</accession>
<organism evidence="6 7">
    <name type="scientific">Heterostelium pallidum (strain ATCC 26659 / Pp 5 / PN500)</name>
    <name type="common">Cellular slime mold</name>
    <name type="synonym">Polysphondylium pallidum</name>
    <dbReference type="NCBI Taxonomy" id="670386"/>
    <lineage>
        <taxon>Eukaryota</taxon>
        <taxon>Amoebozoa</taxon>
        <taxon>Evosea</taxon>
        <taxon>Eumycetozoa</taxon>
        <taxon>Dictyostelia</taxon>
        <taxon>Acytosteliales</taxon>
        <taxon>Acytosteliaceae</taxon>
        <taxon>Heterostelium</taxon>
    </lineage>
</organism>
<evidence type="ECO:0000259" key="5">
    <source>
        <dbReference type="PROSITE" id="PS50211"/>
    </source>
</evidence>
<dbReference type="GeneID" id="31366444"/>
<dbReference type="GO" id="GO:0031267">
    <property type="term" value="F:small GTPase binding"/>
    <property type="evidence" value="ECO:0007669"/>
    <property type="project" value="TreeGrafter"/>
</dbReference>
<evidence type="ECO:0000313" key="7">
    <source>
        <dbReference type="Proteomes" id="UP000001396"/>
    </source>
</evidence>
<keyword evidence="3" id="KW-0344">Guanine-nucleotide releasing factor</keyword>
<name>D3BSK6_HETP5</name>
<dbReference type="InParanoid" id="D3BSK6"/>
<dbReference type="GO" id="GO:0015031">
    <property type="term" value="P:protein transport"/>
    <property type="evidence" value="ECO:0007669"/>
    <property type="project" value="TreeGrafter"/>
</dbReference>
<dbReference type="InterPro" id="IPR037516">
    <property type="entry name" value="Tripartite_DENN"/>
</dbReference>
<evidence type="ECO:0000256" key="2">
    <source>
        <dbReference type="ARBA" id="ARBA00008641"/>
    </source>
</evidence>
<dbReference type="EMBL" id="ADBJ01000054">
    <property type="protein sequence ID" value="EFA75471.1"/>
    <property type="molecule type" value="Genomic_DNA"/>
</dbReference>
<dbReference type="AlphaFoldDB" id="D3BSK6"/>
<evidence type="ECO:0000256" key="3">
    <source>
        <dbReference type="ARBA" id="ARBA00022658"/>
    </source>
</evidence>
<evidence type="ECO:0000256" key="4">
    <source>
        <dbReference type="ARBA" id="ARBA00022753"/>
    </source>
</evidence>
<keyword evidence="7" id="KW-1185">Reference proteome</keyword>
<dbReference type="OMA" id="HKDIAMF"/>
<keyword evidence="4" id="KW-0967">Endosome</keyword>
<proteinExistence type="inferred from homology"/>
<dbReference type="GO" id="GO:0005085">
    <property type="term" value="F:guanyl-nucleotide exchange factor activity"/>
    <property type="evidence" value="ECO:0007669"/>
    <property type="project" value="UniProtKB-KW"/>
</dbReference>
<dbReference type="PANTHER" id="PTHR28544:SF1">
    <property type="entry name" value="DENN DOMAIN-CONTAINING PROTEIN 10-RELATED"/>
    <property type="match status" value="1"/>
</dbReference>
<evidence type="ECO:0000313" key="6">
    <source>
        <dbReference type="EMBL" id="EFA75471.1"/>
    </source>
</evidence>
<dbReference type="InterPro" id="IPR042431">
    <property type="entry name" value="FAM45"/>
</dbReference>
<dbReference type="GO" id="GO:2000641">
    <property type="term" value="P:regulation of early endosome to late endosome transport"/>
    <property type="evidence" value="ECO:0007669"/>
    <property type="project" value="TreeGrafter"/>
</dbReference>
<comment type="caution">
    <text evidence="6">The sequence shown here is derived from an EMBL/GenBank/DDBJ whole genome shotgun (WGS) entry which is preliminary data.</text>
</comment>
<gene>
    <name evidence="6" type="primary">fam45</name>
    <name evidence="6" type="ORF">PPL_10975</name>
</gene>